<dbReference type="Proteomes" id="UP001237448">
    <property type="component" value="Unassembled WGS sequence"/>
</dbReference>
<keyword evidence="5" id="KW-0547">Nucleotide-binding</keyword>
<evidence type="ECO:0000256" key="5">
    <source>
        <dbReference type="ARBA" id="ARBA00022741"/>
    </source>
</evidence>
<accession>A0ABU0FJV8</accession>
<dbReference type="InterPro" id="IPR003593">
    <property type="entry name" value="AAA+_ATPase"/>
</dbReference>
<dbReference type="InterPro" id="IPR050086">
    <property type="entry name" value="MetN_ABC_transporter-like"/>
</dbReference>
<dbReference type="SUPFAM" id="SSF52540">
    <property type="entry name" value="P-loop containing nucleoside triphosphate hydrolases"/>
    <property type="match status" value="1"/>
</dbReference>
<keyword evidence="3" id="KW-0813">Transport</keyword>
<dbReference type="InterPro" id="IPR027417">
    <property type="entry name" value="P-loop_NTPase"/>
</dbReference>
<dbReference type="PROSITE" id="PS50893">
    <property type="entry name" value="ABC_TRANSPORTER_2"/>
    <property type="match status" value="1"/>
</dbReference>
<organism evidence="10 11">
    <name type="scientific">Labrys monachus</name>
    <dbReference type="NCBI Taxonomy" id="217067"/>
    <lineage>
        <taxon>Bacteria</taxon>
        <taxon>Pseudomonadati</taxon>
        <taxon>Pseudomonadota</taxon>
        <taxon>Alphaproteobacteria</taxon>
        <taxon>Hyphomicrobiales</taxon>
        <taxon>Xanthobacteraceae</taxon>
        <taxon>Labrys</taxon>
    </lineage>
</organism>
<dbReference type="PANTHER" id="PTHR43166:SF9">
    <property type="entry name" value="GLUTAMATE_ASPARTATE IMPORT ATP-BINDING PROTEIN GLTL"/>
    <property type="match status" value="1"/>
</dbReference>
<keyword evidence="4" id="KW-1003">Cell membrane</keyword>
<name>A0ABU0FJV8_9HYPH</name>
<dbReference type="PIRSF" id="PIRSF039085">
    <property type="entry name" value="ABC_ATPase_HisP"/>
    <property type="match status" value="1"/>
</dbReference>
<dbReference type="SMART" id="SM00382">
    <property type="entry name" value="AAA"/>
    <property type="match status" value="1"/>
</dbReference>
<feature type="domain" description="ABC transporter" evidence="9">
    <location>
        <begin position="4"/>
        <end position="249"/>
    </location>
</feature>
<evidence type="ECO:0000256" key="1">
    <source>
        <dbReference type="ARBA" id="ARBA00004202"/>
    </source>
</evidence>
<reference evidence="10 11" key="1">
    <citation type="submission" date="2023-07" db="EMBL/GenBank/DDBJ databases">
        <title>Genomic Encyclopedia of Type Strains, Phase IV (KMG-IV): sequencing the most valuable type-strain genomes for metagenomic binning, comparative biology and taxonomic classification.</title>
        <authorList>
            <person name="Goeker M."/>
        </authorList>
    </citation>
    <scope>NUCLEOTIDE SEQUENCE [LARGE SCALE GENOMIC DNA]</scope>
    <source>
        <strain evidence="10 11">DSM 5896</strain>
    </source>
</reference>
<evidence type="ECO:0000256" key="3">
    <source>
        <dbReference type="ARBA" id="ARBA00022448"/>
    </source>
</evidence>
<dbReference type="RefSeq" id="WP_307432843.1">
    <property type="nucleotide sequence ID" value="NZ_JAUSVK010000001.1"/>
</dbReference>
<comment type="caution">
    <text evidence="10">The sequence shown here is derived from an EMBL/GenBank/DDBJ whole genome shotgun (WGS) entry which is preliminary data.</text>
</comment>
<dbReference type="EMBL" id="JAUSVK010000001">
    <property type="protein sequence ID" value="MDQ0394903.1"/>
    <property type="molecule type" value="Genomic_DNA"/>
</dbReference>
<dbReference type="InterPro" id="IPR003439">
    <property type="entry name" value="ABC_transporter-like_ATP-bd"/>
</dbReference>
<evidence type="ECO:0000256" key="2">
    <source>
        <dbReference type="ARBA" id="ARBA00005417"/>
    </source>
</evidence>
<proteinExistence type="inferred from homology"/>
<protein>
    <submittedName>
        <fullName evidence="10">ABC-type polar amino acid transport system ATPase subunit</fullName>
    </submittedName>
</protein>
<evidence type="ECO:0000256" key="6">
    <source>
        <dbReference type="ARBA" id="ARBA00022840"/>
    </source>
</evidence>
<keyword evidence="7" id="KW-0029">Amino-acid transport</keyword>
<evidence type="ECO:0000256" key="4">
    <source>
        <dbReference type="ARBA" id="ARBA00022475"/>
    </source>
</evidence>
<evidence type="ECO:0000313" key="10">
    <source>
        <dbReference type="EMBL" id="MDQ0394903.1"/>
    </source>
</evidence>
<keyword evidence="11" id="KW-1185">Reference proteome</keyword>
<comment type="subcellular location">
    <subcellularLocation>
        <location evidence="1">Cell membrane</location>
        <topology evidence="1">Peripheral membrane protein</topology>
    </subcellularLocation>
</comment>
<gene>
    <name evidence="10" type="ORF">J3R73_004695</name>
</gene>
<dbReference type="InterPro" id="IPR030679">
    <property type="entry name" value="ABC_ATPase_HisP-typ"/>
</dbReference>
<evidence type="ECO:0000259" key="9">
    <source>
        <dbReference type="PROSITE" id="PS50893"/>
    </source>
</evidence>
<evidence type="ECO:0000256" key="7">
    <source>
        <dbReference type="ARBA" id="ARBA00022970"/>
    </source>
</evidence>
<evidence type="ECO:0000313" key="11">
    <source>
        <dbReference type="Proteomes" id="UP001237448"/>
    </source>
</evidence>
<keyword evidence="6" id="KW-0067">ATP-binding</keyword>
<comment type="similarity">
    <text evidence="2">Belongs to the ABC transporter superfamily.</text>
</comment>
<evidence type="ECO:0000256" key="8">
    <source>
        <dbReference type="ARBA" id="ARBA00023136"/>
    </source>
</evidence>
<dbReference type="InterPro" id="IPR017871">
    <property type="entry name" value="ABC_transporter-like_CS"/>
</dbReference>
<sequence length="254" mass="28488">MSLVVLSGLSVSYGTFKVLDGFDLAVERGQVIALVGPSGSGKTSVLRSIVRLIDPDEGKILIDGEAFERQPRGFELFDRARIARWHRIKRRIGMVFQGYSLYGHMTVRRNLTLSPVLTGRLSRPQAQERARELLAQMGLSDKLESYPYALSGGQRQRVAIARALMMDPEIMLFDEVTSALDPERTAEVLDAMRDLARRGMTMIVASHEMDFVKEVADRVVFMENGRKRFDGDTASFFAGGGDVRIRNFTNRLRA</sequence>
<dbReference type="Pfam" id="PF00005">
    <property type="entry name" value="ABC_tran"/>
    <property type="match status" value="1"/>
</dbReference>
<keyword evidence="8" id="KW-0472">Membrane</keyword>
<dbReference type="PANTHER" id="PTHR43166">
    <property type="entry name" value="AMINO ACID IMPORT ATP-BINDING PROTEIN"/>
    <property type="match status" value="1"/>
</dbReference>
<dbReference type="PROSITE" id="PS00211">
    <property type="entry name" value="ABC_TRANSPORTER_1"/>
    <property type="match status" value="1"/>
</dbReference>
<dbReference type="Gene3D" id="3.40.50.300">
    <property type="entry name" value="P-loop containing nucleotide triphosphate hydrolases"/>
    <property type="match status" value="1"/>
</dbReference>